<evidence type="ECO:0000313" key="6">
    <source>
        <dbReference type="EMBL" id="UOQ57870.1"/>
    </source>
</evidence>
<evidence type="ECO:0000256" key="3">
    <source>
        <dbReference type="ARBA" id="ARBA00023163"/>
    </source>
</evidence>
<evidence type="ECO:0000259" key="5">
    <source>
        <dbReference type="PROSITE" id="PS51464"/>
    </source>
</evidence>
<evidence type="ECO:0000256" key="1">
    <source>
        <dbReference type="ARBA" id="ARBA00023015"/>
    </source>
</evidence>
<dbReference type="PROSITE" id="PS51464">
    <property type="entry name" value="SIS"/>
    <property type="match status" value="1"/>
</dbReference>
<dbReference type="Pfam" id="PF01380">
    <property type="entry name" value="SIS"/>
    <property type="match status" value="1"/>
</dbReference>
<dbReference type="InterPro" id="IPR001347">
    <property type="entry name" value="SIS_dom"/>
</dbReference>
<feature type="domain" description="HTH rpiR-type" evidence="4">
    <location>
        <begin position="3"/>
        <end position="79"/>
    </location>
</feature>
<dbReference type="CDD" id="cd05013">
    <property type="entry name" value="SIS_RpiR"/>
    <property type="match status" value="1"/>
</dbReference>
<dbReference type="EMBL" id="CP095045">
    <property type="protein sequence ID" value="UOQ57870.1"/>
    <property type="molecule type" value="Genomic_DNA"/>
</dbReference>
<keyword evidence="2" id="KW-0238">DNA-binding</keyword>
<feature type="domain" description="SIS" evidence="5">
    <location>
        <begin position="123"/>
        <end position="263"/>
    </location>
</feature>
<evidence type="ECO:0000256" key="2">
    <source>
        <dbReference type="ARBA" id="ARBA00023125"/>
    </source>
</evidence>
<protein>
    <submittedName>
        <fullName evidence="6">SIS domain-containing protein</fullName>
    </submittedName>
</protein>
<dbReference type="InterPro" id="IPR036388">
    <property type="entry name" value="WH-like_DNA-bd_sf"/>
</dbReference>
<keyword evidence="1" id="KW-0805">Transcription regulation</keyword>
<dbReference type="InterPro" id="IPR035472">
    <property type="entry name" value="RpiR-like_SIS"/>
</dbReference>
<evidence type="ECO:0000313" key="7">
    <source>
        <dbReference type="Proteomes" id="UP000831786"/>
    </source>
</evidence>
<dbReference type="Gene3D" id="3.40.50.10490">
    <property type="entry name" value="Glucose-6-phosphate isomerase like protein, domain 1"/>
    <property type="match status" value="1"/>
</dbReference>
<dbReference type="InterPro" id="IPR000281">
    <property type="entry name" value="HTH_RpiR"/>
</dbReference>
<dbReference type="SUPFAM" id="SSF46689">
    <property type="entry name" value="Homeodomain-like"/>
    <property type="match status" value="1"/>
</dbReference>
<dbReference type="PANTHER" id="PTHR30514:SF1">
    <property type="entry name" value="HTH-TYPE TRANSCRIPTIONAL REGULATOR HEXR-RELATED"/>
    <property type="match status" value="1"/>
</dbReference>
<dbReference type="InterPro" id="IPR009057">
    <property type="entry name" value="Homeodomain-like_sf"/>
</dbReference>
<dbReference type="Gene3D" id="1.10.10.10">
    <property type="entry name" value="Winged helix-like DNA-binding domain superfamily/Winged helix DNA-binding domain"/>
    <property type="match status" value="1"/>
</dbReference>
<dbReference type="Proteomes" id="UP000831786">
    <property type="component" value="Chromosome"/>
</dbReference>
<dbReference type="PROSITE" id="PS51071">
    <property type="entry name" value="HTH_RPIR"/>
    <property type="match status" value="1"/>
</dbReference>
<gene>
    <name evidence="6" type="ORF">MUN78_03265</name>
</gene>
<proteinExistence type="predicted"/>
<dbReference type="InterPro" id="IPR047640">
    <property type="entry name" value="RpiR-like"/>
</dbReference>
<name>A0ABY4FNN7_9MICO</name>
<dbReference type="PANTHER" id="PTHR30514">
    <property type="entry name" value="GLUCOKINASE"/>
    <property type="match status" value="1"/>
</dbReference>
<dbReference type="RefSeq" id="WP_244728778.1">
    <property type="nucleotide sequence ID" value="NZ_CP095045.1"/>
</dbReference>
<reference evidence="6 7" key="1">
    <citation type="submission" date="2022-04" db="EMBL/GenBank/DDBJ databases">
        <title>Leucobacter sp. isolated from rhizosphere of garlic.</title>
        <authorList>
            <person name="Won M."/>
            <person name="Lee C.-M."/>
            <person name="Woen H.-Y."/>
            <person name="Kwon S.-W."/>
        </authorList>
    </citation>
    <scope>NUCLEOTIDE SEQUENCE [LARGE SCALE GENOMIC DNA]</scope>
    <source>
        <strain evidence="6 7">H21R-40</strain>
    </source>
</reference>
<organism evidence="6 7">
    <name type="scientific">Leucobacter allii</name>
    <dbReference type="NCBI Taxonomy" id="2932247"/>
    <lineage>
        <taxon>Bacteria</taxon>
        <taxon>Bacillati</taxon>
        <taxon>Actinomycetota</taxon>
        <taxon>Actinomycetes</taxon>
        <taxon>Micrococcales</taxon>
        <taxon>Microbacteriaceae</taxon>
        <taxon>Leucobacter</taxon>
    </lineage>
</organism>
<accession>A0ABY4FNN7</accession>
<keyword evidence="3" id="KW-0804">Transcription</keyword>
<dbReference type="InterPro" id="IPR046348">
    <property type="entry name" value="SIS_dom_sf"/>
</dbReference>
<dbReference type="SUPFAM" id="SSF53697">
    <property type="entry name" value="SIS domain"/>
    <property type="match status" value="1"/>
</dbReference>
<evidence type="ECO:0000259" key="4">
    <source>
        <dbReference type="PROSITE" id="PS51071"/>
    </source>
</evidence>
<dbReference type="Pfam" id="PF01418">
    <property type="entry name" value="HTH_6"/>
    <property type="match status" value="1"/>
</dbReference>
<keyword evidence="7" id="KW-1185">Reference proteome</keyword>
<sequence>MSTSLLQSISDRLPALSRSERAVAEYVLQHREEVTRMTLAAVSRAAGVSEPTVIRFCASMGFAGFRGFRLEMARFLALGVPTTHSAIEESDALPTIITKIFDHTISSLDHTRRSFDPDSVARAIALIEAADRLHFFGFGASSIIAEDAEQKAALFGKPCSALADPHQQFMTAATADTGDLFVLVSHTGRTVPLSTIASEARANGAHVITITASSTGPLIDASDVAIVTATLEDTDVYTPTISRIAALVVIDILATTTAMKGEHVNLARLRGMKQKLAAFRSTLDPGSAPE</sequence>